<gene>
    <name evidence="2" type="ORF">R1sor_002690</name>
</gene>
<protein>
    <submittedName>
        <fullName evidence="2">Uncharacterized protein</fullName>
    </submittedName>
</protein>
<name>A0ABD3H0B2_9MARC</name>
<dbReference type="Proteomes" id="UP001633002">
    <property type="component" value="Unassembled WGS sequence"/>
</dbReference>
<feature type="region of interest" description="Disordered" evidence="1">
    <location>
        <begin position="88"/>
        <end position="110"/>
    </location>
</feature>
<feature type="region of interest" description="Disordered" evidence="1">
    <location>
        <begin position="26"/>
        <end position="69"/>
    </location>
</feature>
<organism evidence="2 3">
    <name type="scientific">Riccia sorocarpa</name>
    <dbReference type="NCBI Taxonomy" id="122646"/>
    <lineage>
        <taxon>Eukaryota</taxon>
        <taxon>Viridiplantae</taxon>
        <taxon>Streptophyta</taxon>
        <taxon>Embryophyta</taxon>
        <taxon>Marchantiophyta</taxon>
        <taxon>Marchantiopsida</taxon>
        <taxon>Marchantiidae</taxon>
        <taxon>Marchantiales</taxon>
        <taxon>Ricciaceae</taxon>
        <taxon>Riccia</taxon>
    </lineage>
</organism>
<accession>A0ABD3H0B2</accession>
<evidence type="ECO:0000313" key="2">
    <source>
        <dbReference type="EMBL" id="KAL3684668.1"/>
    </source>
</evidence>
<comment type="caution">
    <text evidence="2">The sequence shown here is derived from an EMBL/GenBank/DDBJ whole genome shotgun (WGS) entry which is preliminary data.</text>
</comment>
<dbReference type="EMBL" id="JBJQOH010000006">
    <property type="protein sequence ID" value="KAL3684668.1"/>
    <property type="molecule type" value="Genomic_DNA"/>
</dbReference>
<dbReference type="AlphaFoldDB" id="A0ABD3H0B2"/>
<evidence type="ECO:0000256" key="1">
    <source>
        <dbReference type="SAM" id="MobiDB-lite"/>
    </source>
</evidence>
<keyword evidence="3" id="KW-1185">Reference proteome</keyword>
<reference evidence="2 3" key="1">
    <citation type="submission" date="2024-09" db="EMBL/GenBank/DDBJ databases">
        <title>Chromosome-scale assembly of Riccia sorocarpa.</title>
        <authorList>
            <person name="Paukszto L."/>
        </authorList>
    </citation>
    <scope>NUCLEOTIDE SEQUENCE [LARGE SCALE GENOMIC DNA]</scope>
    <source>
        <strain evidence="2">LP-2024</strain>
        <tissue evidence="2">Aerial parts of the thallus</tissue>
    </source>
</reference>
<sequence>MQTVGAPILWKPTDNPIKEMKVDLNWPNGKPVLFRNKNRIPVPVQTPADRQIDPEAIPSGSTGPAETDLPHRLFKQPATKDPDFAHWQGKQRVSPAESTTPGSGQGVGLANLDIPGPMLVDSGYQITYPSSIKRLTQFARERKRTADLISTWVERGVATAEESIEEQAPAKRTKRLFELKEATSSSPQQADDCDGVG</sequence>
<proteinExistence type="predicted"/>
<evidence type="ECO:0000313" key="3">
    <source>
        <dbReference type="Proteomes" id="UP001633002"/>
    </source>
</evidence>